<feature type="chain" id="PRO_5035724086" description="Leucine-rich repeat-containing N-terminal plant-type domain-containing protein" evidence="5">
    <location>
        <begin position="23"/>
        <end position="326"/>
    </location>
</feature>
<evidence type="ECO:0000259" key="6">
    <source>
        <dbReference type="Pfam" id="PF08263"/>
    </source>
</evidence>
<evidence type="ECO:0000313" key="7">
    <source>
        <dbReference type="EMBL" id="KAF2615928.1"/>
    </source>
</evidence>
<evidence type="ECO:0000256" key="5">
    <source>
        <dbReference type="SAM" id="SignalP"/>
    </source>
</evidence>
<evidence type="ECO:0000256" key="3">
    <source>
        <dbReference type="ARBA" id="ARBA00022737"/>
    </source>
</evidence>
<feature type="domain" description="Leucine-rich repeat-containing N-terminal plant-type" evidence="6">
    <location>
        <begin position="27"/>
        <end position="64"/>
    </location>
</feature>
<dbReference type="InterPro" id="IPR051848">
    <property type="entry name" value="PGIP"/>
</dbReference>
<dbReference type="Gene3D" id="3.80.10.10">
    <property type="entry name" value="Ribonuclease Inhibitor"/>
    <property type="match status" value="1"/>
</dbReference>
<keyword evidence="5" id="KW-0732">Signal</keyword>
<dbReference type="AlphaFoldDB" id="A0A8S9MCM5"/>
<name>A0A8S9MCM5_BRACR</name>
<proteinExistence type="inferred from homology"/>
<protein>
    <recommendedName>
        <fullName evidence="6">Leucine-rich repeat-containing N-terminal plant-type domain-containing protein</fullName>
    </recommendedName>
</protein>
<dbReference type="PANTHER" id="PTHR48059:SF13">
    <property type="entry name" value="LEUCINE-RICH REPEAT-CONTAINING N-TERMINAL PLANT-TYPE DOMAIN-CONTAINING PROTEIN"/>
    <property type="match status" value="1"/>
</dbReference>
<keyword evidence="2" id="KW-0433">Leucine-rich repeat</keyword>
<reference evidence="7" key="1">
    <citation type="submission" date="2019-12" db="EMBL/GenBank/DDBJ databases">
        <title>Genome sequencing and annotation of Brassica cretica.</title>
        <authorList>
            <person name="Studholme D.J."/>
            <person name="Sarris P.F."/>
        </authorList>
    </citation>
    <scope>NUCLEOTIDE SEQUENCE</scope>
    <source>
        <strain evidence="7">PFS-102/07</strain>
        <tissue evidence="7">Leaf</tissue>
    </source>
</reference>
<accession>A0A8S9MCM5</accession>
<comment type="subcellular location">
    <subcellularLocation>
        <location evidence="1">Cell envelope</location>
    </subcellularLocation>
</comment>
<sequence>MDKITTTFLFSLFALLLTASLSKDLCHKDDANTLLKIKKSLNNPYTIISWDPKDDCCTWVSVECGDATVDHRVISLDISNDDVSAQIPPEVGDLLYLQTLIFRKLPNLTGEIQPTIAKLKYLRFLWLSWTNLTGPVPEFLSQLKDLEYINLSFNDLSGSIPGPIPESFGSIKRAVYGIYLSHNQLSGSIPKSLGNIDFNTIDLSRNKLEGDASMLFGAKKTTWHIDLSRNMFQFDISKVKVAKTVNFLDLNHNSLTGSIPDQWTQLDLQTFNVSYNRLCGRIPQGGDLQRFDVYAYLHNKCLCDAPLPSCNVKIQATDLYLNLPSK</sequence>
<evidence type="ECO:0000256" key="1">
    <source>
        <dbReference type="ARBA" id="ARBA00004196"/>
    </source>
</evidence>
<dbReference type="SUPFAM" id="SSF52058">
    <property type="entry name" value="L domain-like"/>
    <property type="match status" value="1"/>
</dbReference>
<dbReference type="Pfam" id="PF08263">
    <property type="entry name" value="LRRNT_2"/>
    <property type="match status" value="1"/>
</dbReference>
<comment type="similarity">
    <text evidence="4">Belongs to the polygalacturonase-inhibiting protein family.</text>
</comment>
<gene>
    <name evidence="7" type="ORF">F2Q70_00007170</name>
</gene>
<comment type="caution">
    <text evidence="7">The sequence shown here is derived from an EMBL/GenBank/DDBJ whole genome shotgun (WGS) entry which is preliminary data.</text>
</comment>
<feature type="signal peptide" evidence="5">
    <location>
        <begin position="1"/>
        <end position="22"/>
    </location>
</feature>
<evidence type="ECO:0000256" key="2">
    <source>
        <dbReference type="ARBA" id="ARBA00022614"/>
    </source>
</evidence>
<dbReference type="Pfam" id="PF00560">
    <property type="entry name" value="LRR_1"/>
    <property type="match status" value="4"/>
</dbReference>
<dbReference type="EMBL" id="QGKY02000089">
    <property type="protein sequence ID" value="KAF2615928.1"/>
    <property type="molecule type" value="Genomic_DNA"/>
</dbReference>
<dbReference type="InterPro" id="IPR013210">
    <property type="entry name" value="LRR_N_plant-typ"/>
</dbReference>
<organism evidence="7">
    <name type="scientific">Brassica cretica</name>
    <name type="common">Mustard</name>
    <dbReference type="NCBI Taxonomy" id="69181"/>
    <lineage>
        <taxon>Eukaryota</taxon>
        <taxon>Viridiplantae</taxon>
        <taxon>Streptophyta</taxon>
        <taxon>Embryophyta</taxon>
        <taxon>Tracheophyta</taxon>
        <taxon>Spermatophyta</taxon>
        <taxon>Magnoliopsida</taxon>
        <taxon>eudicotyledons</taxon>
        <taxon>Gunneridae</taxon>
        <taxon>Pentapetalae</taxon>
        <taxon>rosids</taxon>
        <taxon>malvids</taxon>
        <taxon>Brassicales</taxon>
        <taxon>Brassicaceae</taxon>
        <taxon>Brassiceae</taxon>
        <taxon>Brassica</taxon>
    </lineage>
</organism>
<evidence type="ECO:0000256" key="4">
    <source>
        <dbReference type="ARBA" id="ARBA00038043"/>
    </source>
</evidence>
<dbReference type="PANTHER" id="PTHR48059">
    <property type="entry name" value="POLYGALACTURONASE INHIBITOR 1"/>
    <property type="match status" value="1"/>
</dbReference>
<keyword evidence="3" id="KW-0677">Repeat</keyword>
<dbReference type="InterPro" id="IPR001611">
    <property type="entry name" value="Leu-rich_rpt"/>
</dbReference>
<dbReference type="InterPro" id="IPR032675">
    <property type="entry name" value="LRR_dom_sf"/>
</dbReference>